<dbReference type="OrthoDB" id="183406at2"/>
<evidence type="ECO:0008006" key="3">
    <source>
        <dbReference type="Google" id="ProtNLM"/>
    </source>
</evidence>
<proteinExistence type="predicted"/>
<keyword evidence="2" id="KW-1185">Reference proteome</keyword>
<dbReference type="RefSeq" id="WP_109669651.1">
    <property type="nucleotide sequence ID" value="NZ_QGGW01000008.1"/>
</dbReference>
<evidence type="ECO:0000313" key="1">
    <source>
        <dbReference type="EMBL" id="PWK59295.1"/>
    </source>
</evidence>
<gene>
    <name evidence="1" type="ORF">C7455_10862</name>
</gene>
<organism evidence="1 2">
    <name type="scientific">Roseicyclus mahoneyensis</name>
    <dbReference type="NCBI Taxonomy" id="164332"/>
    <lineage>
        <taxon>Bacteria</taxon>
        <taxon>Pseudomonadati</taxon>
        <taxon>Pseudomonadota</taxon>
        <taxon>Alphaproteobacteria</taxon>
        <taxon>Rhodobacterales</taxon>
        <taxon>Roseobacteraceae</taxon>
        <taxon>Roseicyclus</taxon>
    </lineage>
</organism>
<dbReference type="AlphaFoldDB" id="A0A316GGM0"/>
<evidence type="ECO:0000313" key="2">
    <source>
        <dbReference type="Proteomes" id="UP000245708"/>
    </source>
</evidence>
<protein>
    <recommendedName>
        <fullName evidence="3">DKNYY family protein</fullName>
    </recommendedName>
</protein>
<reference evidence="1 2" key="1">
    <citation type="submission" date="2018-05" db="EMBL/GenBank/DDBJ databases">
        <title>Genomic Encyclopedia of Type Strains, Phase IV (KMG-IV): sequencing the most valuable type-strain genomes for metagenomic binning, comparative biology and taxonomic classification.</title>
        <authorList>
            <person name="Goeker M."/>
        </authorList>
    </citation>
    <scope>NUCLEOTIDE SEQUENCE [LARGE SCALE GENOMIC DNA]</scope>
    <source>
        <strain evidence="1 2">DSM 16097</strain>
    </source>
</reference>
<dbReference type="EMBL" id="QGGW01000008">
    <property type="protein sequence ID" value="PWK59295.1"/>
    <property type="molecule type" value="Genomic_DNA"/>
</dbReference>
<sequence length="415" mass="45441">MAEPEGLLLEADLSEAGLAAWFRRKILTAEGKVTVGRALCLVLDGGEPADIVIVHHDPAKGRLFFAWILNHYADGALAPVWPLMAALASVLDRESRALGAVASTFPLPREGVRLSGGAVDRFAPDKVAPELLTGLSDRLWGFARKGVFPDAAGSMAARGMQCKPFRAAWKSYRAWCDEVEKPARIAAATSEAPFRLFDDIFTAEGAVFRRDGFSGRDIPFPGADPLSFRIEAGFHADRTQVWDRRLASGSPPAVVRQGGFVVNNRAAIWNHVPVVGAEGASFRWLFDRWDTIYWADRTRVYAREVGGMLVVLPGADAKRFRALGPCFGTDGAGVFFGARRLPLDPAGVRSEGLFLWDDDKVFFRDQELPLKGAEFRILGQKRSEHSRQTCYRLSDGAQGLVLELSGQILPDDPAF</sequence>
<accession>A0A316GGM0</accession>
<name>A0A316GGM0_9RHOB</name>
<comment type="caution">
    <text evidence="1">The sequence shown here is derived from an EMBL/GenBank/DDBJ whole genome shotgun (WGS) entry which is preliminary data.</text>
</comment>
<dbReference type="Proteomes" id="UP000245708">
    <property type="component" value="Unassembled WGS sequence"/>
</dbReference>